<evidence type="ECO:0000313" key="2">
    <source>
        <dbReference type="Proteomes" id="UP000824890"/>
    </source>
</evidence>
<reference evidence="1 2" key="1">
    <citation type="submission" date="2021-05" db="EMBL/GenBank/DDBJ databases">
        <title>Genome Assembly of Synthetic Allotetraploid Brassica napus Reveals Homoeologous Exchanges between Subgenomes.</title>
        <authorList>
            <person name="Davis J.T."/>
        </authorList>
    </citation>
    <scope>NUCLEOTIDE SEQUENCE [LARGE SCALE GENOMIC DNA]</scope>
    <source>
        <strain evidence="2">cv. Da-Ae</strain>
        <tissue evidence="1">Seedling</tissue>
    </source>
</reference>
<dbReference type="EMBL" id="JAGKQM010000006">
    <property type="protein sequence ID" value="KAH0923985.1"/>
    <property type="molecule type" value="Genomic_DNA"/>
</dbReference>
<accession>A0ABQ8D3Q4</accession>
<protein>
    <recommendedName>
        <fullName evidence="3">DNA-directed RNA polymerase</fullName>
    </recommendedName>
</protein>
<sequence>MAYFRLNTAENEAGDDLFICKRCGLVGGCVIHSSLEQRLLQPTRCRSDMSIQSFWRIVVRRWERGAVGLGKKEVYERIVYNRVLGKSSTIQFKEALNEPEKIELSPFMSMNIHKLKDSYHSVLITPNCSIVSPELPLRSVEIEDPFGFTDAEETTVFSLILQSVEIEDPFGFTYAEETTVLSLILRSVEIEDLPELIEILLGKTVLEKIEMEEMEVERREKIEGRDGSRKVSEDRIRVTKTTHNTLGRASICRLWAARSR</sequence>
<comment type="caution">
    <text evidence="1">The sequence shown here is derived from an EMBL/GenBank/DDBJ whole genome shotgun (WGS) entry which is preliminary data.</text>
</comment>
<name>A0ABQ8D3Q4_BRANA</name>
<proteinExistence type="predicted"/>
<organism evidence="1 2">
    <name type="scientific">Brassica napus</name>
    <name type="common">Rape</name>
    <dbReference type="NCBI Taxonomy" id="3708"/>
    <lineage>
        <taxon>Eukaryota</taxon>
        <taxon>Viridiplantae</taxon>
        <taxon>Streptophyta</taxon>
        <taxon>Embryophyta</taxon>
        <taxon>Tracheophyta</taxon>
        <taxon>Spermatophyta</taxon>
        <taxon>Magnoliopsida</taxon>
        <taxon>eudicotyledons</taxon>
        <taxon>Gunneridae</taxon>
        <taxon>Pentapetalae</taxon>
        <taxon>rosids</taxon>
        <taxon>malvids</taxon>
        <taxon>Brassicales</taxon>
        <taxon>Brassicaceae</taxon>
        <taxon>Brassiceae</taxon>
        <taxon>Brassica</taxon>
    </lineage>
</organism>
<gene>
    <name evidence="1" type="ORF">HID58_024003</name>
</gene>
<evidence type="ECO:0000313" key="1">
    <source>
        <dbReference type="EMBL" id="KAH0923985.1"/>
    </source>
</evidence>
<evidence type="ECO:0008006" key="3">
    <source>
        <dbReference type="Google" id="ProtNLM"/>
    </source>
</evidence>
<keyword evidence="2" id="KW-1185">Reference proteome</keyword>
<dbReference type="Proteomes" id="UP000824890">
    <property type="component" value="Unassembled WGS sequence"/>
</dbReference>